<keyword evidence="2" id="KW-1133">Transmembrane helix</keyword>
<feature type="domain" description="Protein kinase" evidence="3">
    <location>
        <begin position="496"/>
        <end position="762"/>
    </location>
</feature>
<dbReference type="GO" id="GO:0005524">
    <property type="term" value="F:ATP binding"/>
    <property type="evidence" value="ECO:0007669"/>
    <property type="project" value="InterPro"/>
</dbReference>
<feature type="region of interest" description="Disordered" evidence="1">
    <location>
        <begin position="78"/>
        <end position="112"/>
    </location>
</feature>
<dbReference type="InterPro" id="IPR008266">
    <property type="entry name" value="Tyr_kinase_AS"/>
</dbReference>
<dbReference type="InterPro" id="IPR051681">
    <property type="entry name" value="Ser/Thr_Kinases-Pseudokinases"/>
</dbReference>
<feature type="compositionally biased region" description="Polar residues" evidence="1">
    <location>
        <begin position="144"/>
        <end position="160"/>
    </location>
</feature>
<dbReference type="Proteomes" id="UP000219338">
    <property type="component" value="Unassembled WGS sequence"/>
</dbReference>
<dbReference type="AlphaFoldDB" id="A0A284R501"/>
<reference evidence="5" key="1">
    <citation type="journal article" date="2017" name="Nat. Ecol. Evol.">
        <title>Genome expansion and lineage-specific genetic innovations in the forest pathogenic fungi Armillaria.</title>
        <authorList>
            <person name="Sipos G."/>
            <person name="Prasanna A.N."/>
            <person name="Walter M.C."/>
            <person name="O'Connor E."/>
            <person name="Balint B."/>
            <person name="Krizsan K."/>
            <person name="Kiss B."/>
            <person name="Hess J."/>
            <person name="Varga T."/>
            <person name="Slot J."/>
            <person name="Riley R."/>
            <person name="Boka B."/>
            <person name="Rigling D."/>
            <person name="Barry K."/>
            <person name="Lee J."/>
            <person name="Mihaltcheva S."/>
            <person name="LaButti K."/>
            <person name="Lipzen A."/>
            <person name="Waldron R."/>
            <person name="Moloney N.M."/>
            <person name="Sperisen C."/>
            <person name="Kredics L."/>
            <person name="Vagvoelgyi C."/>
            <person name="Patrignani A."/>
            <person name="Fitzpatrick D."/>
            <person name="Nagy I."/>
            <person name="Doyle S."/>
            <person name="Anderson J.B."/>
            <person name="Grigoriev I.V."/>
            <person name="Gueldener U."/>
            <person name="Muensterkoetter M."/>
            <person name="Nagy L.G."/>
        </authorList>
    </citation>
    <scope>NUCLEOTIDE SEQUENCE [LARGE SCALE GENOMIC DNA]</scope>
    <source>
        <strain evidence="5">C18/9</strain>
    </source>
</reference>
<evidence type="ECO:0000313" key="5">
    <source>
        <dbReference type="Proteomes" id="UP000219338"/>
    </source>
</evidence>
<dbReference type="OrthoDB" id="4062651at2759"/>
<name>A0A284R501_ARMOS</name>
<proteinExistence type="predicted"/>
<sequence>MPKVTLSEPSQPRVVAPTYAFDPNGIYADPHVQAWATYYANGGTDLAGASYFISIPGLTDNTLGRETVQSPVGETFVRSAPSAPVAPPSPEDPASVLARPHGPRNFQARPKQRSKGLLGLLEFLHITRKPRPASVTPWVANAGSSIANGSVDPSGSGQTTKRQEKASQLAVRNNVGGSSDLSSSSSSLSQEEYNPQKPQYKQSQAASLNEKEIQDQPPSYAESVFSQTPPITYPSGKVSFSPYVHFGSDGTGSLGQSSQRPLPFPQSASAYSDAKYTDLRSSPKVEPQDLNSDVEDPRNAPLEVVSESLSTIEETLEPLSSNRPIYHNLMTLLLMEVTPVNTPMTKRQETHFNIISYKLTCFSILDTLKDHSDALKSFNAVTSLVRSQVYRGSLLQIASVLGVSDDPRVREALQADEEVIADLLHRVSQSDSDRDEVLALLDDDAQNFLNVVQDVLDRGFLLGDPAEGLKARRLLVKLSSTCYKLPSKLFIEGVELSDAHATFGGGFGDVFRASYNGQAVALKRMRIFQRDPNLPSIRRRFCQEALTWQSLKHVYIVPFLGIVAEEFPTALCLVSPWMRNGTVLKYLADNGRVNLYEISQGLAYLHSQHIVHGDLRGSNILINDDWQACLTDFGLTVFNDATPATYTSRHEGSVRWMAPELYFPQSFGLDRFRLTPASDIYALGCVCLELYTGRAPFHDIFHDPAIVLKVTEGKRPERPSGSEAMSDELWKLVESCWSHQFSDRPHIDTVVDVMSTLSHPFLQPLHILASPIADILTPIQEKVNLSSQKRVHFDVPDSSGSTTSLGSTSAQILPSVPSSETISITTPMAASPATPLEDLEYYGPESDGSSSATDLFDNDSKDDESTISSTSRDDLDLSFDPQLLVSPRKGRPSSDPRVNFGDGRGTGEAAGIWDFEAELDEQLYWDMSLLSEAALCLRTRVMKNTNVRNGVSYPSSFNGKDIIATLRACIEEEHDDTDTPLPLESLVLDIARSLQRQFLFCEVGSVEWGDETIYNSEEHIYRFLDDPLSTSSDDEVPTGVMPMLTRCYSPTCSDDWPCFSHACPRWGNAQPSRPESGQPATVGSRGKPSGVMTSSTRPVDITLLLDRVRDIGRTPHPVKSVPDNLPLSLDDPVRPTGSEGDLLDNYWELAEKMDIAFDTEFELKQFSHEVTAKVDSIADSSHQSEPPRFQYKWFLALCISFPLVYLLSLNILFLLDFVFV</sequence>
<dbReference type="InterPro" id="IPR000719">
    <property type="entry name" value="Prot_kinase_dom"/>
</dbReference>
<dbReference type="PROSITE" id="PS50011">
    <property type="entry name" value="PROTEIN_KINASE_DOM"/>
    <property type="match status" value="1"/>
</dbReference>
<feature type="compositionally biased region" description="Basic and acidic residues" evidence="1">
    <location>
        <begin position="275"/>
        <end position="287"/>
    </location>
</feature>
<protein>
    <recommendedName>
        <fullName evidence="3">Protein kinase domain-containing protein</fullName>
    </recommendedName>
</protein>
<feature type="compositionally biased region" description="Polar residues" evidence="1">
    <location>
        <begin position="810"/>
        <end position="828"/>
    </location>
</feature>
<evidence type="ECO:0000313" key="4">
    <source>
        <dbReference type="EMBL" id="SJL03789.1"/>
    </source>
</evidence>
<feature type="region of interest" description="Disordered" evidence="1">
    <location>
        <begin position="1068"/>
        <end position="1095"/>
    </location>
</feature>
<feature type="region of interest" description="Disordered" evidence="1">
    <location>
        <begin position="251"/>
        <end position="301"/>
    </location>
</feature>
<dbReference type="PANTHER" id="PTHR44329">
    <property type="entry name" value="SERINE/THREONINE-PROTEIN KINASE TNNI3K-RELATED"/>
    <property type="match status" value="1"/>
</dbReference>
<feature type="compositionally biased region" description="Polar residues" evidence="1">
    <location>
        <begin position="190"/>
        <end position="207"/>
    </location>
</feature>
<keyword evidence="2" id="KW-0472">Membrane</keyword>
<feature type="transmembrane region" description="Helical" evidence="2">
    <location>
        <begin position="1193"/>
        <end position="1219"/>
    </location>
</feature>
<dbReference type="InterPro" id="IPR001245">
    <property type="entry name" value="Ser-Thr/Tyr_kinase_cat_dom"/>
</dbReference>
<keyword evidence="5" id="KW-1185">Reference proteome</keyword>
<dbReference type="InterPro" id="IPR011009">
    <property type="entry name" value="Kinase-like_dom_sf"/>
</dbReference>
<feature type="region of interest" description="Disordered" evidence="1">
    <location>
        <begin position="144"/>
        <end position="228"/>
    </location>
</feature>
<dbReference type="OMA" id="VESCWSH"/>
<organism evidence="4 5">
    <name type="scientific">Armillaria ostoyae</name>
    <name type="common">Armillaria root rot fungus</name>
    <dbReference type="NCBI Taxonomy" id="47428"/>
    <lineage>
        <taxon>Eukaryota</taxon>
        <taxon>Fungi</taxon>
        <taxon>Dikarya</taxon>
        <taxon>Basidiomycota</taxon>
        <taxon>Agaricomycotina</taxon>
        <taxon>Agaricomycetes</taxon>
        <taxon>Agaricomycetidae</taxon>
        <taxon>Agaricales</taxon>
        <taxon>Marasmiineae</taxon>
        <taxon>Physalacriaceae</taxon>
        <taxon>Armillaria</taxon>
    </lineage>
</organism>
<evidence type="ECO:0000256" key="1">
    <source>
        <dbReference type="SAM" id="MobiDB-lite"/>
    </source>
</evidence>
<dbReference type="SUPFAM" id="SSF56112">
    <property type="entry name" value="Protein kinase-like (PK-like)"/>
    <property type="match status" value="1"/>
</dbReference>
<feature type="compositionally biased region" description="Polar residues" evidence="1">
    <location>
        <begin position="1069"/>
        <end position="1081"/>
    </location>
</feature>
<dbReference type="Gene3D" id="1.10.510.10">
    <property type="entry name" value="Transferase(Phosphotransferase) domain 1"/>
    <property type="match status" value="1"/>
</dbReference>
<feature type="compositionally biased region" description="Low complexity" evidence="1">
    <location>
        <begin position="798"/>
        <end position="809"/>
    </location>
</feature>
<evidence type="ECO:0000256" key="2">
    <source>
        <dbReference type="SAM" id="Phobius"/>
    </source>
</evidence>
<keyword evidence="2" id="KW-0812">Transmembrane</keyword>
<feature type="region of interest" description="Disordered" evidence="1">
    <location>
        <begin position="794"/>
        <end position="903"/>
    </location>
</feature>
<dbReference type="EMBL" id="FUEG01000004">
    <property type="protein sequence ID" value="SJL03789.1"/>
    <property type="molecule type" value="Genomic_DNA"/>
</dbReference>
<gene>
    <name evidence="4" type="ORF">ARMOST_07146</name>
</gene>
<accession>A0A284R501</accession>
<feature type="compositionally biased region" description="Low complexity" evidence="1">
    <location>
        <begin position="178"/>
        <end position="189"/>
    </location>
</feature>
<dbReference type="GO" id="GO:0004674">
    <property type="term" value="F:protein serine/threonine kinase activity"/>
    <property type="evidence" value="ECO:0007669"/>
    <property type="project" value="TreeGrafter"/>
</dbReference>
<dbReference type="STRING" id="47428.A0A284R501"/>
<dbReference type="PROSITE" id="PS00109">
    <property type="entry name" value="PROTEIN_KINASE_TYR"/>
    <property type="match status" value="1"/>
</dbReference>
<evidence type="ECO:0000259" key="3">
    <source>
        <dbReference type="PROSITE" id="PS50011"/>
    </source>
</evidence>
<feature type="compositionally biased region" description="Polar residues" evidence="1">
    <location>
        <begin position="254"/>
        <end position="270"/>
    </location>
</feature>
<dbReference type="Pfam" id="PF07714">
    <property type="entry name" value="PK_Tyr_Ser-Thr"/>
    <property type="match status" value="1"/>
</dbReference>
<feature type="region of interest" description="Disordered" evidence="1">
    <location>
        <begin position="1115"/>
        <end position="1136"/>
    </location>
</feature>